<evidence type="ECO:0000313" key="2">
    <source>
        <dbReference type="Proteomes" id="UP000503349"/>
    </source>
</evidence>
<name>A0A6G1P8P9_CHAAH</name>
<dbReference type="EMBL" id="CM015713">
    <property type="protein sequence ID" value="KAF3686416.1"/>
    <property type="molecule type" value="Genomic_DNA"/>
</dbReference>
<dbReference type="Proteomes" id="UP000503349">
    <property type="component" value="Chromosome 2"/>
</dbReference>
<evidence type="ECO:0000313" key="1">
    <source>
        <dbReference type="EMBL" id="KAF3686416.1"/>
    </source>
</evidence>
<keyword evidence="2" id="KW-1185">Reference proteome</keyword>
<organism evidence="1 2">
    <name type="scientific">Channa argus</name>
    <name type="common">Northern snakehead</name>
    <name type="synonym">Ophicephalus argus</name>
    <dbReference type="NCBI Taxonomy" id="215402"/>
    <lineage>
        <taxon>Eukaryota</taxon>
        <taxon>Metazoa</taxon>
        <taxon>Chordata</taxon>
        <taxon>Craniata</taxon>
        <taxon>Vertebrata</taxon>
        <taxon>Euteleostomi</taxon>
        <taxon>Actinopterygii</taxon>
        <taxon>Neopterygii</taxon>
        <taxon>Teleostei</taxon>
        <taxon>Neoteleostei</taxon>
        <taxon>Acanthomorphata</taxon>
        <taxon>Anabantaria</taxon>
        <taxon>Anabantiformes</taxon>
        <taxon>Channoidei</taxon>
        <taxon>Channidae</taxon>
        <taxon>Channa</taxon>
    </lineage>
</organism>
<accession>A0A6G1P8P9</accession>
<reference evidence="1 2" key="1">
    <citation type="submission" date="2019-02" db="EMBL/GenBank/DDBJ databases">
        <title>Opniocepnalus argus genome.</title>
        <authorList>
            <person name="Zhou C."/>
            <person name="Xiao S."/>
        </authorList>
    </citation>
    <scope>NUCLEOTIDE SEQUENCE [LARGE SCALE GENOMIC DNA]</scope>
    <source>
        <strain evidence="1">OARG1902GOOAL</strain>
        <tissue evidence="1">Muscle</tissue>
    </source>
</reference>
<dbReference type="AlphaFoldDB" id="A0A6G1P8P9"/>
<proteinExistence type="predicted"/>
<gene>
    <name evidence="1" type="ORF">EXN66_Car002088</name>
</gene>
<protein>
    <submittedName>
        <fullName evidence="1">Uncharacterized protein</fullName>
    </submittedName>
</protein>
<reference evidence="2" key="2">
    <citation type="submission" date="2019-02" db="EMBL/GenBank/DDBJ databases">
        <title>Opniocepnalus argus Var Kimnra genome.</title>
        <authorList>
            <person name="Zhou C."/>
            <person name="Xiao S."/>
        </authorList>
    </citation>
    <scope>NUCLEOTIDE SEQUENCE [LARGE SCALE GENOMIC DNA]</scope>
</reference>
<sequence>MQQVAPTLKLVSMGNGKCHKKKTTVNLCVSFLRKVDLNGFESYSVQKMTTHLMFLKLFKTIDF</sequence>